<accession>A0ABY7EJT3</accession>
<evidence type="ECO:0000313" key="2">
    <source>
        <dbReference type="EMBL" id="WAR09279.1"/>
    </source>
</evidence>
<feature type="compositionally biased region" description="Basic and acidic residues" evidence="1">
    <location>
        <begin position="188"/>
        <end position="212"/>
    </location>
</feature>
<feature type="non-terminal residue" evidence="2">
    <location>
        <position position="212"/>
    </location>
</feature>
<protein>
    <submittedName>
        <fullName evidence="2">Uncharacterized protein</fullName>
    </submittedName>
</protein>
<dbReference type="Gene3D" id="1.10.287.1490">
    <property type="match status" value="1"/>
</dbReference>
<evidence type="ECO:0000256" key="1">
    <source>
        <dbReference type="SAM" id="MobiDB-lite"/>
    </source>
</evidence>
<name>A0ABY7EJT3_MYAAR</name>
<dbReference type="EMBL" id="CP111017">
    <property type="protein sequence ID" value="WAR09279.1"/>
    <property type="molecule type" value="Genomic_DNA"/>
</dbReference>
<keyword evidence="3" id="KW-1185">Reference proteome</keyword>
<organism evidence="2 3">
    <name type="scientific">Mya arenaria</name>
    <name type="common">Soft-shell clam</name>
    <dbReference type="NCBI Taxonomy" id="6604"/>
    <lineage>
        <taxon>Eukaryota</taxon>
        <taxon>Metazoa</taxon>
        <taxon>Spiralia</taxon>
        <taxon>Lophotrochozoa</taxon>
        <taxon>Mollusca</taxon>
        <taxon>Bivalvia</taxon>
        <taxon>Autobranchia</taxon>
        <taxon>Heteroconchia</taxon>
        <taxon>Euheterodonta</taxon>
        <taxon>Imparidentia</taxon>
        <taxon>Neoheterodontei</taxon>
        <taxon>Myida</taxon>
        <taxon>Myoidea</taxon>
        <taxon>Myidae</taxon>
        <taxon>Mya</taxon>
    </lineage>
</organism>
<sequence>MPPKPSLRPDSGKTNGSKPRALKGPTQEEYEGLRKQLVARDANIEYLRNNLDPSEELKKMKKEIESLQSKMQSSEYLQGSLRSKCKEQAHEIEELRQRLAGTEEELREEKSVLEERNKQLEEDINNCHEAFTKLEDKDRELKKKECDYKQLIERKEETINKLRRESRTVDPAGDAGKGQIRRQGSRFKTLEAKDKETKKKEEEYKKLIERKE</sequence>
<reference evidence="2" key="1">
    <citation type="submission" date="2022-11" db="EMBL/GenBank/DDBJ databases">
        <title>Centuries of genome instability and evolution in soft-shell clam transmissible cancer (bioRxiv).</title>
        <authorList>
            <person name="Hart S.F.M."/>
            <person name="Yonemitsu M.A."/>
            <person name="Giersch R.M."/>
            <person name="Beal B.F."/>
            <person name="Arriagada G."/>
            <person name="Davis B.W."/>
            <person name="Ostrander E.A."/>
            <person name="Goff S.P."/>
            <person name="Metzger M.J."/>
        </authorList>
    </citation>
    <scope>NUCLEOTIDE SEQUENCE</scope>
    <source>
        <strain evidence="2">MELC-2E11</strain>
        <tissue evidence="2">Siphon/mantle</tissue>
    </source>
</reference>
<feature type="region of interest" description="Disordered" evidence="1">
    <location>
        <begin position="1"/>
        <end position="30"/>
    </location>
</feature>
<dbReference type="Proteomes" id="UP001164746">
    <property type="component" value="Chromosome 6"/>
</dbReference>
<feature type="region of interest" description="Disordered" evidence="1">
    <location>
        <begin position="163"/>
        <end position="212"/>
    </location>
</feature>
<proteinExistence type="predicted"/>
<evidence type="ECO:0000313" key="3">
    <source>
        <dbReference type="Proteomes" id="UP001164746"/>
    </source>
</evidence>
<gene>
    <name evidence="2" type="ORF">MAR_019237</name>
</gene>